<evidence type="ECO:0000256" key="1">
    <source>
        <dbReference type="SAM" id="SignalP"/>
    </source>
</evidence>
<dbReference type="RefSeq" id="WP_087554317.1">
    <property type="nucleotide sequence ID" value="NZ_CP033133.1"/>
</dbReference>
<evidence type="ECO:0000259" key="2">
    <source>
        <dbReference type="Pfam" id="PF00561"/>
    </source>
</evidence>
<name>A0A3G2T6A2_9GAMM</name>
<dbReference type="Gene3D" id="3.40.50.1820">
    <property type="entry name" value="alpha/beta hydrolase"/>
    <property type="match status" value="1"/>
</dbReference>
<dbReference type="EMBL" id="CP033133">
    <property type="protein sequence ID" value="AYO55799.1"/>
    <property type="molecule type" value="Genomic_DNA"/>
</dbReference>
<feature type="signal peptide" evidence="1">
    <location>
        <begin position="1"/>
        <end position="23"/>
    </location>
</feature>
<dbReference type="InterPro" id="IPR029058">
    <property type="entry name" value="AB_hydrolase_fold"/>
</dbReference>
<protein>
    <submittedName>
        <fullName evidence="3">Triacylglycerol lipase</fullName>
    </submittedName>
</protein>
<dbReference type="AlphaFoldDB" id="A0A3G2T6A2"/>
<keyword evidence="1" id="KW-0732">Signal</keyword>
<dbReference type="Proteomes" id="UP000279962">
    <property type="component" value="Chromosome"/>
</dbReference>
<organism evidence="3 4">
    <name type="scientific">Acinetobacter wuhouensis</name>
    <dbReference type="NCBI Taxonomy" id="1879050"/>
    <lineage>
        <taxon>Bacteria</taxon>
        <taxon>Pseudomonadati</taxon>
        <taxon>Pseudomonadota</taxon>
        <taxon>Gammaproteobacteria</taxon>
        <taxon>Moraxellales</taxon>
        <taxon>Moraxellaceae</taxon>
        <taxon>Acinetobacter</taxon>
    </lineage>
</organism>
<evidence type="ECO:0000313" key="3">
    <source>
        <dbReference type="EMBL" id="AYO55799.1"/>
    </source>
</evidence>
<dbReference type="SUPFAM" id="SSF53474">
    <property type="entry name" value="alpha/beta-Hydrolases"/>
    <property type="match status" value="1"/>
</dbReference>
<feature type="chain" id="PRO_5017983377" evidence="1">
    <location>
        <begin position="24"/>
        <end position="326"/>
    </location>
</feature>
<proteinExistence type="predicted"/>
<reference evidence="3 4" key="1">
    <citation type="submission" date="2018-10" db="EMBL/GenBank/DDBJ databases">
        <title>The complete genome of Acinetobacter wuhouensis strain WCHAW010062.</title>
        <authorList>
            <person name="Hu Y."/>
            <person name="Long H."/>
            <person name="Feng Y."/>
            <person name="Zong Z."/>
        </authorList>
    </citation>
    <scope>NUCLEOTIDE SEQUENCE [LARGE SCALE GENOMIC DNA]</scope>
    <source>
        <strain evidence="3 4">WCHAW010062</strain>
    </source>
</reference>
<sequence>MKIKPLLSSMLTLSLFISLSTQASVITQIKPNYVSSNYAQTKYPIVLTHGMFGFSRLGTQAFGMDYWYQIVPDLARNGAQVYATQVSPLNSTEIRGEQLLQQVDEIIALTGKPKVNLFGHSHGGPTSQYVEAVAPNKVASVTAIAGAMHGAEFADNMLKYQVVAVPLSKIFNIIGTAESYLQGNPNLPNDATASLKSLSTQGTAIFNAKYATAATPSNCNISNSGQKITSNGIHHYSWTGDRQVTNLFDVLDRALMTIVPALFMGTASNDGILSVCTANYGQVIRNDYEHNHFDEVNQVLGLRGLFSQDPVALFRQHANRLKLQGL</sequence>
<dbReference type="Pfam" id="PF00561">
    <property type="entry name" value="Abhydrolase_1"/>
    <property type="match status" value="1"/>
</dbReference>
<dbReference type="InterPro" id="IPR000073">
    <property type="entry name" value="AB_hydrolase_1"/>
</dbReference>
<evidence type="ECO:0000313" key="4">
    <source>
        <dbReference type="Proteomes" id="UP000279962"/>
    </source>
</evidence>
<accession>A0A3G2T6A2</accession>
<gene>
    <name evidence="3" type="ORF">CDG68_20070</name>
</gene>
<feature type="domain" description="AB hydrolase-1" evidence="2">
    <location>
        <begin position="43"/>
        <end position="154"/>
    </location>
</feature>